<accession>A0A6A6PY97</accession>
<feature type="region of interest" description="Disordered" evidence="1">
    <location>
        <begin position="135"/>
        <end position="192"/>
    </location>
</feature>
<keyword evidence="2" id="KW-0472">Membrane</keyword>
<dbReference type="EMBL" id="MU001634">
    <property type="protein sequence ID" value="KAF2484746.1"/>
    <property type="molecule type" value="Genomic_DNA"/>
</dbReference>
<feature type="transmembrane region" description="Helical" evidence="2">
    <location>
        <begin position="63"/>
        <end position="84"/>
    </location>
</feature>
<keyword evidence="2" id="KW-1133">Transmembrane helix</keyword>
<keyword evidence="2" id="KW-0812">Transmembrane</keyword>
<protein>
    <submittedName>
        <fullName evidence="3">Uncharacterized protein</fullName>
    </submittedName>
</protein>
<feature type="transmembrane region" description="Helical" evidence="2">
    <location>
        <begin position="25"/>
        <end position="51"/>
    </location>
</feature>
<evidence type="ECO:0000256" key="1">
    <source>
        <dbReference type="SAM" id="MobiDB-lite"/>
    </source>
</evidence>
<dbReference type="AlphaFoldDB" id="A0A6A6PY97"/>
<dbReference type="GeneID" id="54476383"/>
<feature type="compositionally biased region" description="Basic and acidic residues" evidence="1">
    <location>
        <begin position="135"/>
        <end position="145"/>
    </location>
</feature>
<sequence>MDSENIPERAVDPSTKDLIFWIGKIAYWTVWPIYTAIYYVVSYLAVALLYIGKLIFRPLSFILAPLVYLARFLWACFLFPFHFLAKFETLYIYLSVAAFIGIVGGLVISLLYGSLQGALGLDQQQNPPGRTIKQYRKEKQEKKAGSDSAFLSPPHDISSGHVSLSDGLRKPRKGNSLSAQTIMEEVDSESSS</sequence>
<dbReference type="OrthoDB" id="4502894at2759"/>
<feature type="transmembrane region" description="Helical" evidence="2">
    <location>
        <begin position="90"/>
        <end position="112"/>
    </location>
</feature>
<name>A0A6A6PY97_9PEZI</name>
<keyword evidence="4" id="KW-1185">Reference proteome</keyword>
<dbReference type="Proteomes" id="UP000799767">
    <property type="component" value="Unassembled WGS sequence"/>
</dbReference>
<evidence type="ECO:0000313" key="4">
    <source>
        <dbReference type="Proteomes" id="UP000799767"/>
    </source>
</evidence>
<organism evidence="3 4">
    <name type="scientific">Neohortaea acidophila</name>
    <dbReference type="NCBI Taxonomy" id="245834"/>
    <lineage>
        <taxon>Eukaryota</taxon>
        <taxon>Fungi</taxon>
        <taxon>Dikarya</taxon>
        <taxon>Ascomycota</taxon>
        <taxon>Pezizomycotina</taxon>
        <taxon>Dothideomycetes</taxon>
        <taxon>Dothideomycetidae</taxon>
        <taxon>Mycosphaerellales</taxon>
        <taxon>Teratosphaeriaceae</taxon>
        <taxon>Neohortaea</taxon>
    </lineage>
</organism>
<dbReference type="RefSeq" id="XP_033591315.1">
    <property type="nucleotide sequence ID" value="XM_033735381.1"/>
</dbReference>
<proteinExistence type="predicted"/>
<evidence type="ECO:0000313" key="3">
    <source>
        <dbReference type="EMBL" id="KAF2484746.1"/>
    </source>
</evidence>
<reference evidence="3" key="1">
    <citation type="journal article" date="2020" name="Stud. Mycol.">
        <title>101 Dothideomycetes genomes: a test case for predicting lifestyles and emergence of pathogens.</title>
        <authorList>
            <person name="Haridas S."/>
            <person name="Albert R."/>
            <person name="Binder M."/>
            <person name="Bloem J."/>
            <person name="Labutti K."/>
            <person name="Salamov A."/>
            <person name="Andreopoulos B."/>
            <person name="Baker S."/>
            <person name="Barry K."/>
            <person name="Bills G."/>
            <person name="Bluhm B."/>
            <person name="Cannon C."/>
            <person name="Castanera R."/>
            <person name="Culley D."/>
            <person name="Daum C."/>
            <person name="Ezra D."/>
            <person name="Gonzalez J."/>
            <person name="Henrissat B."/>
            <person name="Kuo A."/>
            <person name="Liang C."/>
            <person name="Lipzen A."/>
            <person name="Lutzoni F."/>
            <person name="Magnuson J."/>
            <person name="Mondo S."/>
            <person name="Nolan M."/>
            <person name="Ohm R."/>
            <person name="Pangilinan J."/>
            <person name="Park H.-J."/>
            <person name="Ramirez L."/>
            <person name="Alfaro M."/>
            <person name="Sun H."/>
            <person name="Tritt A."/>
            <person name="Yoshinaga Y."/>
            <person name="Zwiers L.-H."/>
            <person name="Turgeon B."/>
            <person name="Goodwin S."/>
            <person name="Spatafora J."/>
            <person name="Crous P."/>
            <person name="Grigoriev I."/>
        </authorList>
    </citation>
    <scope>NUCLEOTIDE SEQUENCE</scope>
    <source>
        <strain evidence="3">CBS 113389</strain>
    </source>
</reference>
<evidence type="ECO:0000256" key="2">
    <source>
        <dbReference type="SAM" id="Phobius"/>
    </source>
</evidence>
<gene>
    <name evidence="3" type="ORF">BDY17DRAFT_309912</name>
</gene>